<protein>
    <submittedName>
        <fullName evidence="1">Uncharacterized protein</fullName>
    </submittedName>
</protein>
<dbReference type="AlphaFoldDB" id="A0A0D6X9B8"/>
<sequence length="116" mass="12496">MRAVLPLSVALALGLLVFAASSFTPLGGVLALALGGLGGAGVYAWQARLVRGGLGPAARERLAFKEAWRRGGRLTPEDLAPFLPEAEARALLEDLCRRGFCRREGEGYRFDEARKR</sequence>
<comment type="caution">
    <text evidence="1">The sequence shown here is derived from an EMBL/GenBank/DDBJ whole genome shotgun (WGS) entry which is preliminary data.</text>
</comment>
<evidence type="ECO:0000313" key="1">
    <source>
        <dbReference type="EMBL" id="KIX84355.1"/>
    </source>
</evidence>
<keyword evidence="2" id="KW-1185">Reference proteome</keyword>
<evidence type="ECO:0000313" key="2">
    <source>
        <dbReference type="Proteomes" id="UP000030364"/>
    </source>
</evidence>
<name>A0A0D6X9B8_THEFI</name>
<dbReference type="EMBL" id="JPSL02000040">
    <property type="protein sequence ID" value="KIX84355.1"/>
    <property type="molecule type" value="Genomic_DNA"/>
</dbReference>
<dbReference type="Proteomes" id="UP000030364">
    <property type="component" value="Unassembled WGS sequence"/>
</dbReference>
<dbReference type="RefSeq" id="WP_045246410.1">
    <property type="nucleotide sequence ID" value="NZ_JPSL02000040.1"/>
</dbReference>
<accession>A0A0D6X9B8</accession>
<dbReference type="STRING" id="276.THFILI_09375"/>
<dbReference type="OrthoDB" id="27306at2"/>
<organism evidence="1 2">
    <name type="scientific">Thermus filiformis</name>
    <dbReference type="NCBI Taxonomy" id="276"/>
    <lineage>
        <taxon>Bacteria</taxon>
        <taxon>Thermotogati</taxon>
        <taxon>Deinococcota</taxon>
        <taxon>Deinococci</taxon>
        <taxon>Thermales</taxon>
        <taxon>Thermaceae</taxon>
        <taxon>Thermus</taxon>
    </lineage>
</organism>
<reference evidence="1 2" key="1">
    <citation type="journal article" date="2015" name="Genome Announc.">
        <title>Draft Genome Sequence of the Thermophile Thermus filiformis ATCC 43280, Producer of Carotenoid-(Di)glucoside-Branched Fatty Acid (Di)esters and Source of Hyperthermostable Enzymes of Biotechnological Interest.</title>
        <authorList>
            <person name="Mandelli F."/>
            <person name="Oliveira Ramires B."/>
            <person name="Couger M.B."/>
            <person name="Paixao D.A."/>
            <person name="Camilo C.M."/>
            <person name="Polikarpov I."/>
            <person name="Prade R."/>
            <person name="Riano-Pachon D.M."/>
            <person name="Squina F.M."/>
        </authorList>
    </citation>
    <scope>NUCLEOTIDE SEQUENCE [LARGE SCALE GENOMIC DNA]</scope>
    <source>
        <strain evidence="1 2">ATCC 43280</strain>
    </source>
</reference>
<gene>
    <name evidence="1" type="ORF">THFILI_09375</name>
</gene>
<proteinExistence type="predicted"/>